<reference evidence="3" key="1">
    <citation type="submission" date="2017-02" db="UniProtKB">
        <authorList>
            <consortium name="WormBaseParasite"/>
        </authorList>
    </citation>
    <scope>IDENTIFICATION</scope>
</reference>
<organism evidence="3">
    <name type="scientific">Brugia timori</name>
    <dbReference type="NCBI Taxonomy" id="42155"/>
    <lineage>
        <taxon>Eukaryota</taxon>
        <taxon>Metazoa</taxon>
        <taxon>Ecdysozoa</taxon>
        <taxon>Nematoda</taxon>
        <taxon>Chromadorea</taxon>
        <taxon>Rhabditida</taxon>
        <taxon>Spirurina</taxon>
        <taxon>Spiruromorpha</taxon>
        <taxon>Filarioidea</taxon>
        <taxon>Onchocercidae</taxon>
        <taxon>Brugia</taxon>
    </lineage>
</organism>
<dbReference type="WBParaSite" id="BTMF_0000610601-mRNA-1">
    <property type="protein sequence ID" value="BTMF_0000610601-mRNA-1"/>
    <property type="gene ID" value="BTMF_0000610601"/>
</dbReference>
<name>A0A0R3QI78_9BILA</name>
<sequence length="43" mass="4821">MENAVTEVTVVSGVSESKSLKNFETYFANFSLTSTKIKLCRLF</sequence>
<evidence type="ECO:0000313" key="3">
    <source>
        <dbReference type="WBParaSite" id="BTMF_0000610601-mRNA-1"/>
    </source>
</evidence>
<proteinExistence type="predicted"/>
<evidence type="ECO:0000313" key="2">
    <source>
        <dbReference type="Proteomes" id="UP000280834"/>
    </source>
</evidence>
<reference evidence="1 2" key="2">
    <citation type="submission" date="2018-11" db="EMBL/GenBank/DDBJ databases">
        <authorList>
            <consortium name="Pathogen Informatics"/>
        </authorList>
    </citation>
    <scope>NUCLEOTIDE SEQUENCE [LARGE SCALE GENOMIC DNA]</scope>
</reference>
<evidence type="ECO:0000313" key="1">
    <source>
        <dbReference type="EMBL" id="VDO18002.1"/>
    </source>
</evidence>
<accession>A0A0R3QI78</accession>
<protein>
    <submittedName>
        <fullName evidence="3">RRM domain-containing protein</fullName>
    </submittedName>
</protein>
<gene>
    <name evidence="1" type="ORF">BTMF_LOCUS5361</name>
</gene>
<dbReference type="EMBL" id="UZAG01005723">
    <property type="protein sequence ID" value="VDO18002.1"/>
    <property type="molecule type" value="Genomic_DNA"/>
</dbReference>
<keyword evidence="2" id="KW-1185">Reference proteome</keyword>
<dbReference type="STRING" id="42155.A0A0R3QI78"/>
<dbReference type="Proteomes" id="UP000280834">
    <property type="component" value="Unassembled WGS sequence"/>
</dbReference>
<dbReference type="AlphaFoldDB" id="A0A0R3QI78"/>